<evidence type="ECO:0000259" key="5">
    <source>
        <dbReference type="Pfam" id="PF06441"/>
    </source>
</evidence>
<dbReference type="RefSeq" id="WP_204865872.1">
    <property type="nucleotide sequence ID" value="NZ_JAFBBK010000001.1"/>
</dbReference>
<dbReference type="PRINTS" id="PR00412">
    <property type="entry name" value="EPOXHYDRLASE"/>
</dbReference>
<keyword evidence="7" id="KW-1185">Reference proteome</keyword>
<feature type="region of interest" description="Disordered" evidence="4">
    <location>
        <begin position="334"/>
        <end position="357"/>
    </location>
</feature>
<accession>A0ABS2KMR1</accession>
<name>A0ABS2KMR1_9NOCA</name>
<comment type="caution">
    <text evidence="6">The sequence shown here is derived from an EMBL/GenBank/DDBJ whole genome shotgun (WGS) entry which is preliminary data.</text>
</comment>
<proteinExistence type="inferred from homology"/>
<dbReference type="SUPFAM" id="SSF53474">
    <property type="entry name" value="alpha/beta-Hydrolases"/>
    <property type="match status" value="1"/>
</dbReference>
<evidence type="ECO:0000313" key="6">
    <source>
        <dbReference type="EMBL" id="MBM7413280.1"/>
    </source>
</evidence>
<dbReference type="Pfam" id="PF06441">
    <property type="entry name" value="EHN"/>
    <property type="match status" value="1"/>
</dbReference>
<evidence type="ECO:0000256" key="4">
    <source>
        <dbReference type="SAM" id="MobiDB-lite"/>
    </source>
</evidence>
<dbReference type="PANTHER" id="PTHR21661">
    <property type="entry name" value="EPOXIDE HYDROLASE 1-RELATED"/>
    <property type="match status" value="1"/>
</dbReference>
<dbReference type="EMBL" id="JAFBBK010000001">
    <property type="protein sequence ID" value="MBM7413280.1"/>
    <property type="molecule type" value="Genomic_DNA"/>
</dbReference>
<feature type="domain" description="Epoxide hydrolase N-terminal" evidence="5">
    <location>
        <begin position="9"/>
        <end position="111"/>
    </location>
</feature>
<evidence type="ECO:0000313" key="7">
    <source>
        <dbReference type="Proteomes" id="UP000703038"/>
    </source>
</evidence>
<dbReference type="Gene3D" id="3.40.50.1820">
    <property type="entry name" value="alpha/beta hydrolase"/>
    <property type="match status" value="1"/>
</dbReference>
<dbReference type="InterPro" id="IPR029058">
    <property type="entry name" value="AB_hydrolase_fold"/>
</dbReference>
<keyword evidence="3" id="KW-0378">Hydrolase</keyword>
<keyword evidence="2" id="KW-0058">Aromatic hydrocarbons catabolism</keyword>
<gene>
    <name evidence="6" type="ORF">JOE42_000013</name>
</gene>
<dbReference type="InterPro" id="IPR016292">
    <property type="entry name" value="Epoxide_hydrolase"/>
</dbReference>
<evidence type="ECO:0000256" key="3">
    <source>
        <dbReference type="ARBA" id="ARBA00022801"/>
    </source>
</evidence>
<dbReference type="PANTHER" id="PTHR21661:SF35">
    <property type="entry name" value="EPOXIDE HYDROLASE"/>
    <property type="match status" value="1"/>
</dbReference>
<dbReference type="InterPro" id="IPR010497">
    <property type="entry name" value="Epoxide_hydro_N"/>
</dbReference>
<evidence type="ECO:0000256" key="1">
    <source>
        <dbReference type="ARBA" id="ARBA00010088"/>
    </source>
</evidence>
<sequence length="399" mass="43957">MSPQRSVHDLTLTTSRSAVDDLRRRLEATRWPDDVADQGWAAGMPISAQRELVDRWVDFDWSARETELNRDDHHLVTVGDRQIHAVRHRGTGPAPLPLVITHGWPSTFHEWHRVIGPLTDPGAHGGDPADAFDVVTPSLPGYGYSPAPSIPGTTPRDIAALWVEVMAAFGYDRFGAQGCDWGSFVTSFLGLDHPDRLIGVHMGMVSLGAPRDPGASPSAEEKEYAARFRAWRAVEHGYVAIQSSKPQTLATALTDSPAGMAAWIAEKWSTWSDRHEDGSSMVPWDDILTTLSIYWHTRTIGSANRLYYESAAKPQGLAAGQRVEVPSGFLLETGSHQRATERQRGTAATDRAGAPPRSRVEQAFNVAQWTEAPTGGHFPALETPDLYVDEVRTFFRPLR</sequence>
<comment type="similarity">
    <text evidence="1">Belongs to the peptidase S33 family.</text>
</comment>
<evidence type="ECO:0000256" key="2">
    <source>
        <dbReference type="ARBA" id="ARBA00022797"/>
    </source>
</evidence>
<dbReference type="PIRSF" id="PIRSF001112">
    <property type="entry name" value="Epoxide_hydrolase"/>
    <property type="match status" value="1"/>
</dbReference>
<reference evidence="6 7" key="1">
    <citation type="submission" date="2021-01" db="EMBL/GenBank/DDBJ databases">
        <title>Genomics of switchgrass bacterial isolates.</title>
        <authorList>
            <person name="Shade A."/>
        </authorList>
    </citation>
    <scope>NUCLEOTIDE SEQUENCE [LARGE SCALE GENOMIC DNA]</scope>
    <source>
        <strain evidence="6 7">PvP111</strain>
    </source>
</reference>
<dbReference type="Proteomes" id="UP000703038">
    <property type="component" value="Unassembled WGS sequence"/>
</dbReference>
<dbReference type="InterPro" id="IPR000639">
    <property type="entry name" value="Epox_hydrolase-like"/>
</dbReference>
<protein>
    <submittedName>
        <fullName evidence="6">Pimeloyl-ACP methyl ester carboxylesterase</fullName>
    </submittedName>
</protein>
<organism evidence="6 7">
    <name type="scientific">Rhodococcoides corynebacterioides</name>
    <dbReference type="NCBI Taxonomy" id="53972"/>
    <lineage>
        <taxon>Bacteria</taxon>
        <taxon>Bacillati</taxon>
        <taxon>Actinomycetota</taxon>
        <taxon>Actinomycetes</taxon>
        <taxon>Mycobacteriales</taxon>
        <taxon>Nocardiaceae</taxon>
        <taxon>Rhodococcoides</taxon>
    </lineage>
</organism>